<feature type="non-terminal residue" evidence="1">
    <location>
        <position position="157"/>
    </location>
</feature>
<dbReference type="AlphaFoldDB" id="A0A9P5VG24"/>
<reference evidence="1" key="1">
    <citation type="journal article" date="2020" name="Fungal Divers.">
        <title>Resolving the Mortierellaceae phylogeny through synthesis of multi-gene phylogenetics and phylogenomics.</title>
        <authorList>
            <person name="Vandepol N."/>
            <person name="Liber J."/>
            <person name="Desiro A."/>
            <person name="Na H."/>
            <person name="Kennedy M."/>
            <person name="Barry K."/>
            <person name="Grigoriev I.V."/>
            <person name="Miller A.N."/>
            <person name="O'Donnell K."/>
            <person name="Stajich J.E."/>
            <person name="Bonito G."/>
        </authorList>
    </citation>
    <scope>NUCLEOTIDE SEQUENCE</scope>
    <source>
        <strain evidence="1">NVP1</strain>
    </source>
</reference>
<keyword evidence="2" id="KW-1185">Reference proteome</keyword>
<protein>
    <submittedName>
        <fullName evidence="1">Uncharacterized protein</fullName>
    </submittedName>
</protein>
<dbReference type="InterPro" id="IPR036188">
    <property type="entry name" value="FAD/NAD-bd_sf"/>
</dbReference>
<evidence type="ECO:0000313" key="1">
    <source>
        <dbReference type="EMBL" id="KAF9312834.1"/>
    </source>
</evidence>
<dbReference type="Gene3D" id="3.50.50.60">
    <property type="entry name" value="FAD/NAD(P)-binding domain"/>
    <property type="match status" value="1"/>
</dbReference>
<sequence>CHKLNPAGGAGALSAIHDAIALSNWINTLETKELPEIKQIFTEYYRERYPVVKDNFQRSQIFSKLPGKNLEAKVARATMKWMPKWLLRKIMISMSVSRPQVSFLPLVEDKGQVKAQYQASLHKTLAIIEQRKMIAASGLLAPSASPSPEPAPSVSTV</sequence>
<gene>
    <name evidence="1" type="ORF">BG006_004276</name>
</gene>
<evidence type="ECO:0000313" key="2">
    <source>
        <dbReference type="Proteomes" id="UP000696485"/>
    </source>
</evidence>
<proteinExistence type="predicted"/>
<accession>A0A9P5VG24</accession>
<dbReference type="SUPFAM" id="SSF51905">
    <property type="entry name" value="FAD/NAD(P)-binding domain"/>
    <property type="match status" value="1"/>
</dbReference>
<organism evidence="1 2">
    <name type="scientific">Podila minutissima</name>
    <dbReference type="NCBI Taxonomy" id="64525"/>
    <lineage>
        <taxon>Eukaryota</taxon>
        <taxon>Fungi</taxon>
        <taxon>Fungi incertae sedis</taxon>
        <taxon>Mucoromycota</taxon>
        <taxon>Mortierellomycotina</taxon>
        <taxon>Mortierellomycetes</taxon>
        <taxon>Mortierellales</taxon>
        <taxon>Mortierellaceae</taxon>
        <taxon>Podila</taxon>
    </lineage>
</organism>
<name>A0A9P5VG24_9FUNG</name>
<comment type="caution">
    <text evidence="1">The sequence shown here is derived from an EMBL/GenBank/DDBJ whole genome shotgun (WGS) entry which is preliminary data.</text>
</comment>
<dbReference type="EMBL" id="JAAAUY010002363">
    <property type="protein sequence ID" value="KAF9312834.1"/>
    <property type="molecule type" value="Genomic_DNA"/>
</dbReference>
<dbReference type="Proteomes" id="UP000696485">
    <property type="component" value="Unassembled WGS sequence"/>
</dbReference>